<dbReference type="SMART" id="SM00822">
    <property type="entry name" value="PKS_KR"/>
    <property type="match status" value="1"/>
</dbReference>
<dbReference type="InterPro" id="IPR020904">
    <property type="entry name" value="Sc_DH/Rdtase_CS"/>
</dbReference>
<comment type="caution">
    <text evidence="5">The sequence shown here is derived from an EMBL/GenBank/DDBJ whole genome shotgun (WGS) entry which is preliminary data.</text>
</comment>
<evidence type="ECO:0000313" key="6">
    <source>
        <dbReference type="Proteomes" id="UP000236286"/>
    </source>
</evidence>
<dbReference type="PANTHER" id="PTHR44196:SF1">
    <property type="entry name" value="DEHYDROGENASE_REDUCTASE SDR FAMILY MEMBER 7B"/>
    <property type="match status" value="1"/>
</dbReference>
<evidence type="ECO:0000256" key="1">
    <source>
        <dbReference type="ARBA" id="ARBA00006484"/>
    </source>
</evidence>
<dbReference type="GO" id="GO:0016020">
    <property type="term" value="C:membrane"/>
    <property type="evidence" value="ECO:0007669"/>
    <property type="project" value="TreeGrafter"/>
</dbReference>
<dbReference type="InterPro" id="IPR002347">
    <property type="entry name" value="SDR_fam"/>
</dbReference>
<dbReference type="OrthoDB" id="9790785at2"/>
<comment type="similarity">
    <text evidence="1 3">Belongs to the short-chain dehydrogenases/reductases (SDR) family.</text>
</comment>
<dbReference type="SUPFAM" id="SSF51735">
    <property type="entry name" value="NAD(P)-binding Rossmann-fold domains"/>
    <property type="match status" value="1"/>
</dbReference>
<evidence type="ECO:0000259" key="4">
    <source>
        <dbReference type="SMART" id="SM00822"/>
    </source>
</evidence>
<dbReference type="PANTHER" id="PTHR44196">
    <property type="entry name" value="DEHYDROGENASE/REDUCTASE SDR FAMILY MEMBER 7B"/>
    <property type="match status" value="1"/>
</dbReference>
<dbReference type="AlphaFoldDB" id="A0A2J7TGY3"/>
<gene>
    <name evidence="5" type="ORF">CR492_10580</name>
</gene>
<evidence type="ECO:0000256" key="2">
    <source>
        <dbReference type="ARBA" id="ARBA00023002"/>
    </source>
</evidence>
<dbReference type="PRINTS" id="PR00081">
    <property type="entry name" value="GDHRDH"/>
</dbReference>
<dbReference type="PRINTS" id="PR00080">
    <property type="entry name" value="SDRFAMILY"/>
</dbReference>
<name>A0A2J7TGY3_METSI</name>
<dbReference type="EMBL" id="PDZR01000010">
    <property type="protein sequence ID" value="PNG26030.1"/>
    <property type="molecule type" value="Genomic_DNA"/>
</dbReference>
<dbReference type="PROSITE" id="PS00061">
    <property type="entry name" value="ADH_SHORT"/>
    <property type="match status" value="1"/>
</dbReference>
<dbReference type="InterPro" id="IPR036291">
    <property type="entry name" value="NAD(P)-bd_dom_sf"/>
</dbReference>
<feature type="domain" description="Ketoreductase" evidence="4">
    <location>
        <begin position="8"/>
        <end position="196"/>
    </location>
</feature>
<dbReference type="InterPro" id="IPR057326">
    <property type="entry name" value="KR_dom"/>
</dbReference>
<organism evidence="5 6">
    <name type="scientific">Methylocella silvestris</name>
    <dbReference type="NCBI Taxonomy" id="199596"/>
    <lineage>
        <taxon>Bacteria</taxon>
        <taxon>Pseudomonadati</taxon>
        <taxon>Pseudomonadota</taxon>
        <taxon>Alphaproteobacteria</taxon>
        <taxon>Hyphomicrobiales</taxon>
        <taxon>Beijerinckiaceae</taxon>
        <taxon>Methylocella</taxon>
    </lineage>
</organism>
<dbReference type="GO" id="GO:0016491">
    <property type="term" value="F:oxidoreductase activity"/>
    <property type="evidence" value="ECO:0007669"/>
    <property type="project" value="UniProtKB-KW"/>
</dbReference>
<keyword evidence="2" id="KW-0560">Oxidoreductase</keyword>
<sequence length="249" mass="26584">MSASLQGRIALVTGASRGIGRAVALELARAGAHIIALARTQGALEELDDEIRAVGGQATLTPCDIKDFDALDRLGGAIFQRWGKLDILVGNAGVLGPVTPIGHVEPKQWDDVFAVNVTANWRLIRSLDPLLRASDAGRAVFISSGVAHTAETRPYWGPYAASKAALEALARTYAAETKNITPVRVMIVNPGPLRTKMRALAMPGENPLSLRTPEDLAPKIAEICAPDWTATGRLYDFPQDRLLSFSAPA</sequence>
<reference evidence="5 6" key="1">
    <citation type="submission" date="2017-10" db="EMBL/GenBank/DDBJ databases">
        <title>Genome announcement of Methylocella silvestris TVC from permafrost.</title>
        <authorList>
            <person name="Wang J."/>
            <person name="Geng K."/>
            <person name="Ul-Haque F."/>
            <person name="Crombie A.T."/>
            <person name="Street L.E."/>
            <person name="Wookey P.A."/>
            <person name="Murrell J.C."/>
            <person name="Pratscher J."/>
        </authorList>
    </citation>
    <scope>NUCLEOTIDE SEQUENCE [LARGE SCALE GENOMIC DNA]</scope>
    <source>
        <strain evidence="5 6">TVC</strain>
    </source>
</reference>
<dbReference type="Proteomes" id="UP000236286">
    <property type="component" value="Unassembled WGS sequence"/>
</dbReference>
<evidence type="ECO:0000256" key="3">
    <source>
        <dbReference type="RuleBase" id="RU000363"/>
    </source>
</evidence>
<evidence type="ECO:0000313" key="5">
    <source>
        <dbReference type="EMBL" id="PNG26030.1"/>
    </source>
</evidence>
<dbReference type="RefSeq" id="WP_102843713.1">
    <property type="nucleotide sequence ID" value="NZ_PDZR01000010.1"/>
</dbReference>
<accession>A0A2J7TGY3</accession>
<dbReference type="Gene3D" id="3.40.50.720">
    <property type="entry name" value="NAD(P)-binding Rossmann-like Domain"/>
    <property type="match status" value="1"/>
</dbReference>
<dbReference type="Pfam" id="PF00106">
    <property type="entry name" value="adh_short"/>
    <property type="match status" value="1"/>
</dbReference>
<dbReference type="CDD" id="cd05233">
    <property type="entry name" value="SDR_c"/>
    <property type="match status" value="1"/>
</dbReference>
<protein>
    <submittedName>
        <fullName evidence="5">Oxidoreductase</fullName>
    </submittedName>
</protein>
<proteinExistence type="inferred from homology"/>